<evidence type="ECO:0000313" key="1">
    <source>
        <dbReference type="EMBL" id="KTW01302.1"/>
    </source>
</evidence>
<dbReference type="OrthoDB" id="8264993at2"/>
<name>A0A147J097_9SPHN</name>
<reference evidence="1 2" key="1">
    <citation type="journal article" date="2016" name="Front. Microbiol.">
        <title>Genomic Resource of Rice Seed Associated Bacteria.</title>
        <authorList>
            <person name="Midha S."/>
            <person name="Bansal K."/>
            <person name="Sharma S."/>
            <person name="Kumar N."/>
            <person name="Patil P.P."/>
            <person name="Chaudhry V."/>
            <person name="Patil P.B."/>
        </authorList>
    </citation>
    <scope>NUCLEOTIDE SEQUENCE [LARGE SCALE GENOMIC DNA]</scope>
    <source>
        <strain evidence="1 2">SB4</strain>
    </source>
</reference>
<dbReference type="Proteomes" id="UP000074072">
    <property type="component" value="Unassembled WGS sequence"/>
</dbReference>
<dbReference type="PATRIC" id="fig|33051.4.peg.1889"/>
<dbReference type="AlphaFoldDB" id="A0A147J097"/>
<dbReference type="RefSeq" id="WP_058751841.1">
    <property type="nucleotide sequence ID" value="NZ_LDTE01000030.1"/>
</dbReference>
<dbReference type="Pfam" id="PF13455">
    <property type="entry name" value="MUG113"/>
    <property type="match status" value="1"/>
</dbReference>
<comment type="caution">
    <text evidence="1">The sequence shown here is derived from an EMBL/GenBank/DDBJ whole genome shotgun (WGS) entry which is preliminary data.</text>
</comment>
<dbReference type="EMBL" id="LDTE01000030">
    <property type="protein sequence ID" value="KTW01302.1"/>
    <property type="molecule type" value="Genomic_DNA"/>
</dbReference>
<protein>
    <submittedName>
        <fullName evidence="1">Uncharacterized protein</fullName>
    </submittedName>
</protein>
<gene>
    <name evidence="1" type="ORF">SB4_06120</name>
</gene>
<evidence type="ECO:0000313" key="2">
    <source>
        <dbReference type="Proteomes" id="UP000074072"/>
    </source>
</evidence>
<accession>A0A147J097</accession>
<proteinExistence type="predicted"/>
<sequence>MSAVDTKPSWLEDRRDPVTQLPTTLYPFGIHHELIAGEQTGRWQLDLKDKMGLPIKAVSTHPDIWSAFRAMTDAYQEWFASRPVDRVYFIGSELKTGALVKIGHSVYPEARLRSLQTGNHERLQIFAMAPGGREQEAKYHSRWRARRPSGEWFMLGDCIINEIHRLQEQAA</sequence>
<organism evidence="1 2">
    <name type="scientific">Sphingomonas sanguinis</name>
    <dbReference type="NCBI Taxonomy" id="33051"/>
    <lineage>
        <taxon>Bacteria</taxon>
        <taxon>Pseudomonadati</taxon>
        <taxon>Pseudomonadota</taxon>
        <taxon>Alphaproteobacteria</taxon>
        <taxon>Sphingomonadales</taxon>
        <taxon>Sphingomonadaceae</taxon>
        <taxon>Sphingomonas</taxon>
    </lineage>
</organism>